<protein>
    <recommendedName>
        <fullName evidence="4">O-fucosyltransferase family protein</fullName>
    </recommendedName>
</protein>
<keyword evidence="3" id="KW-1185">Reference proteome</keyword>
<comment type="caution">
    <text evidence="2">The sequence shown here is derived from an EMBL/GenBank/DDBJ whole genome shotgun (WGS) entry which is preliminary data.</text>
</comment>
<dbReference type="EMBL" id="MU155335">
    <property type="protein sequence ID" value="KAF9475376.1"/>
    <property type="molecule type" value="Genomic_DNA"/>
</dbReference>
<feature type="transmembrane region" description="Helical" evidence="1">
    <location>
        <begin position="96"/>
        <end position="116"/>
    </location>
</feature>
<reference evidence="2" key="1">
    <citation type="submission" date="2020-11" db="EMBL/GenBank/DDBJ databases">
        <authorList>
            <consortium name="DOE Joint Genome Institute"/>
            <person name="Ahrendt S."/>
            <person name="Riley R."/>
            <person name="Andreopoulos W."/>
            <person name="Labutti K."/>
            <person name="Pangilinan J."/>
            <person name="Ruiz-Duenas F.J."/>
            <person name="Barrasa J.M."/>
            <person name="Sanchez-Garcia M."/>
            <person name="Camarero S."/>
            <person name="Miyauchi S."/>
            <person name="Serrano A."/>
            <person name="Linde D."/>
            <person name="Babiker R."/>
            <person name="Drula E."/>
            <person name="Ayuso-Fernandez I."/>
            <person name="Pacheco R."/>
            <person name="Padilla G."/>
            <person name="Ferreira P."/>
            <person name="Barriuso J."/>
            <person name="Kellner H."/>
            <person name="Castanera R."/>
            <person name="Alfaro M."/>
            <person name="Ramirez L."/>
            <person name="Pisabarro A.G."/>
            <person name="Kuo A."/>
            <person name="Tritt A."/>
            <person name="Lipzen A."/>
            <person name="He G."/>
            <person name="Yan M."/>
            <person name="Ng V."/>
            <person name="Cullen D."/>
            <person name="Martin F."/>
            <person name="Rosso M.-N."/>
            <person name="Henrissat B."/>
            <person name="Hibbett D."/>
            <person name="Martinez A.T."/>
            <person name="Grigoriev I.V."/>
        </authorList>
    </citation>
    <scope>NUCLEOTIDE SEQUENCE</scope>
    <source>
        <strain evidence="2">CIRM-BRFM 674</strain>
    </source>
</reference>
<name>A0A9P5YUH6_9AGAR</name>
<gene>
    <name evidence="2" type="ORF">BDN70DRAFT_841049</name>
</gene>
<evidence type="ECO:0000313" key="3">
    <source>
        <dbReference type="Proteomes" id="UP000807469"/>
    </source>
</evidence>
<accession>A0A9P5YUH6</accession>
<dbReference type="Gene3D" id="3.40.50.11350">
    <property type="match status" value="1"/>
</dbReference>
<dbReference type="CDD" id="cd11296">
    <property type="entry name" value="O-FucT_like"/>
    <property type="match status" value="1"/>
</dbReference>
<keyword evidence="1" id="KW-0812">Transmembrane</keyword>
<evidence type="ECO:0008006" key="4">
    <source>
        <dbReference type="Google" id="ProtNLM"/>
    </source>
</evidence>
<keyword evidence="1" id="KW-0472">Membrane</keyword>
<proteinExistence type="predicted"/>
<keyword evidence="1" id="KW-1133">Transmembrane helix</keyword>
<dbReference type="OrthoDB" id="2559662at2759"/>
<dbReference type="AlphaFoldDB" id="A0A9P5YUH6"/>
<evidence type="ECO:0000256" key="1">
    <source>
        <dbReference type="SAM" id="Phobius"/>
    </source>
</evidence>
<evidence type="ECO:0000313" key="2">
    <source>
        <dbReference type="EMBL" id="KAF9475376.1"/>
    </source>
</evidence>
<dbReference type="Proteomes" id="UP000807469">
    <property type="component" value="Unassembled WGS sequence"/>
</dbReference>
<organism evidence="2 3">
    <name type="scientific">Pholiota conissans</name>
    <dbReference type="NCBI Taxonomy" id="109636"/>
    <lineage>
        <taxon>Eukaryota</taxon>
        <taxon>Fungi</taxon>
        <taxon>Dikarya</taxon>
        <taxon>Basidiomycota</taxon>
        <taxon>Agaricomycotina</taxon>
        <taxon>Agaricomycetes</taxon>
        <taxon>Agaricomycetidae</taxon>
        <taxon>Agaricales</taxon>
        <taxon>Agaricineae</taxon>
        <taxon>Strophariaceae</taxon>
        <taxon>Pholiota</taxon>
    </lineage>
</organism>
<sequence length="633" mass="70634">MATKYDYYSQDSVDTAVLGKPYLLKPELRSTQHWPRPLSTLTQRIQLQLRHRLGITVSFPSLPWDSARRRNHSASSSSFTTYTPPKRLSVFLRRGLYATLLTPLFILVLVILYGGVPPSYSDVKRKEWALPQHHWVSTISRMMGGTRGARSMRGVEEEDSEAHEIYLRFPDHVWGHGLNNVLQEAILSAHLTLTTSSRTPVFEPYTWSHLSLPYTLYDFALRPTRVPLSAFVGGILTGATAVNESTSNGDGAARHAVSADYFKHVCPQSEIVEVVYGHDGRSEDGETLPAPSYSADGREILVWFESRLRAPDVSGKRCVVIREDGDKVPGARRVFDTDFFGAGDRILRILPELLESPVLKHFEWSPIVQRAVDRSIGAVFAASGTEESYPLSEGISSPTPLSPPAQLEGVLAVHLRRGDYGRHCVRLAQWSSQYLGVNRALGDKFGFVDVEEHDDGDSEDERDAMKAKRREAYYLEHCLPSVPQIVRRLNEVRAEYELGRSDSLSDSTLTPRLRNVYVLTNGWPSFVDELRKALMEDGWEGVVATQDLERGIRGAGERWPAWYYGSSSSSDSRVGKSGFAGLTREERGVGVAVDMGIAERAEVFVGNGFSSLSANIVMLRMARGFGRDVNRLL</sequence>